<dbReference type="Gene3D" id="3.40.50.720">
    <property type="entry name" value="NAD(P)-binding Rossmann-like Domain"/>
    <property type="match status" value="1"/>
</dbReference>
<dbReference type="GO" id="GO:0016491">
    <property type="term" value="F:oxidoreductase activity"/>
    <property type="evidence" value="ECO:0007669"/>
    <property type="project" value="UniProtKB-KW"/>
</dbReference>
<dbReference type="PANTHER" id="PTHR43477">
    <property type="entry name" value="DIHYDROANTICAPSIN 7-DEHYDROGENASE"/>
    <property type="match status" value="1"/>
</dbReference>
<dbReference type="InterPro" id="IPR002347">
    <property type="entry name" value="SDR_fam"/>
</dbReference>
<name>A0A5B0WZL3_9GAMM</name>
<evidence type="ECO:0000256" key="2">
    <source>
        <dbReference type="ARBA" id="ARBA00023002"/>
    </source>
</evidence>
<dbReference type="Proteomes" id="UP000323708">
    <property type="component" value="Unassembled WGS sequence"/>
</dbReference>
<dbReference type="RefSeq" id="WP_149610786.1">
    <property type="nucleotide sequence ID" value="NZ_VTUX01000003.1"/>
</dbReference>
<dbReference type="InterPro" id="IPR051122">
    <property type="entry name" value="SDR_DHRS6-like"/>
</dbReference>
<dbReference type="PRINTS" id="PR00081">
    <property type="entry name" value="GDHRDH"/>
</dbReference>
<proteinExistence type="inferred from homology"/>
<comment type="similarity">
    <text evidence="1 3">Belongs to the short-chain dehydrogenases/reductases (SDR) family.</text>
</comment>
<organism evidence="4 5">
    <name type="scientific">Pseudohalioglobus sediminis</name>
    <dbReference type="NCBI Taxonomy" id="2606449"/>
    <lineage>
        <taxon>Bacteria</taxon>
        <taxon>Pseudomonadati</taxon>
        <taxon>Pseudomonadota</taxon>
        <taxon>Gammaproteobacteria</taxon>
        <taxon>Cellvibrionales</taxon>
        <taxon>Halieaceae</taxon>
        <taxon>Pseudohalioglobus</taxon>
    </lineage>
</organism>
<keyword evidence="5" id="KW-1185">Reference proteome</keyword>
<comment type="caution">
    <text evidence="4">The sequence shown here is derived from an EMBL/GenBank/DDBJ whole genome shotgun (WGS) entry which is preliminary data.</text>
</comment>
<evidence type="ECO:0000256" key="3">
    <source>
        <dbReference type="RuleBase" id="RU000363"/>
    </source>
</evidence>
<dbReference type="AlphaFoldDB" id="A0A5B0WZL3"/>
<gene>
    <name evidence="4" type="ORF">F0M18_07425</name>
</gene>
<evidence type="ECO:0000256" key="1">
    <source>
        <dbReference type="ARBA" id="ARBA00006484"/>
    </source>
</evidence>
<evidence type="ECO:0000313" key="4">
    <source>
        <dbReference type="EMBL" id="KAA1192493.1"/>
    </source>
</evidence>
<accession>A0A5B0WZL3</accession>
<protein>
    <submittedName>
        <fullName evidence="4">SDR family NAD(P)-dependent oxidoreductase</fullName>
    </submittedName>
</protein>
<reference evidence="4 5" key="1">
    <citation type="submission" date="2019-09" db="EMBL/GenBank/DDBJ databases">
        <authorList>
            <person name="Chen X.-Y."/>
        </authorList>
    </citation>
    <scope>NUCLEOTIDE SEQUENCE [LARGE SCALE GENOMIC DNA]</scope>
    <source>
        <strain evidence="4 5">NY5</strain>
    </source>
</reference>
<keyword evidence="2" id="KW-0560">Oxidoreductase</keyword>
<sequence>MLEDLHVVITGAAGTLGQAAAERASAYGARVTGLDIRDADTLPHTQHYQALDLLDREATRAAIQQLGRIDALLNIAGGFAMGDSAADPDSEQWQQMFRLNVDTLRNTTMAVVPVMQAQQRGAIVNVGALGALQGQGSMSAYCCAKGSVMKLTESLSDELRGDNINVNAVLPSIIDTPPNREGMPDADFSTWVSPRDLAEVMCFLASPAAAAVHGALVPVRGLS</sequence>
<dbReference type="InterPro" id="IPR036291">
    <property type="entry name" value="NAD(P)-bd_dom_sf"/>
</dbReference>
<dbReference type="SUPFAM" id="SSF51735">
    <property type="entry name" value="NAD(P)-binding Rossmann-fold domains"/>
    <property type="match status" value="1"/>
</dbReference>
<evidence type="ECO:0000313" key="5">
    <source>
        <dbReference type="Proteomes" id="UP000323708"/>
    </source>
</evidence>
<dbReference type="PANTHER" id="PTHR43477:SF1">
    <property type="entry name" value="DIHYDROANTICAPSIN 7-DEHYDROGENASE"/>
    <property type="match status" value="1"/>
</dbReference>
<dbReference type="PRINTS" id="PR00080">
    <property type="entry name" value="SDRFAMILY"/>
</dbReference>
<dbReference type="EMBL" id="VTUX01000003">
    <property type="protein sequence ID" value="KAA1192493.1"/>
    <property type="molecule type" value="Genomic_DNA"/>
</dbReference>
<dbReference type="Pfam" id="PF00106">
    <property type="entry name" value="adh_short"/>
    <property type="match status" value="1"/>
</dbReference>